<keyword evidence="3" id="KW-1185">Reference proteome</keyword>
<dbReference type="Pfam" id="PF06411">
    <property type="entry name" value="HdeA"/>
    <property type="match status" value="1"/>
</dbReference>
<feature type="chain" id="PRO_5045700007" evidence="1">
    <location>
        <begin position="23"/>
        <end position="97"/>
    </location>
</feature>
<protein>
    <submittedName>
        <fullName evidence="2">HdeA family protein</fullName>
    </submittedName>
</protein>
<organism evidence="2 3">
    <name type="scientific">Bradyrhizobium ontarionense</name>
    <dbReference type="NCBI Taxonomy" id="2898149"/>
    <lineage>
        <taxon>Bacteria</taxon>
        <taxon>Pseudomonadati</taxon>
        <taxon>Pseudomonadota</taxon>
        <taxon>Alphaproteobacteria</taxon>
        <taxon>Hyphomicrobiales</taxon>
        <taxon>Nitrobacteraceae</taxon>
        <taxon>Bradyrhizobium</taxon>
    </lineage>
</organism>
<gene>
    <name evidence="2" type="ORF">LQG66_13200</name>
</gene>
<dbReference type="RefSeq" id="WP_231326649.1">
    <property type="nucleotide sequence ID" value="NZ_CP088156.1"/>
</dbReference>
<accession>A0ABY3RK19</accession>
<feature type="signal peptide" evidence="1">
    <location>
        <begin position="1"/>
        <end position="22"/>
    </location>
</feature>
<evidence type="ECO:0000256" key="1">
    <source>
        <dbReference type="SAM" id="SignalP"/>
    </source>
</evidence>
<evidence type="ECO:0000313" key="2">
    <source>
        <dbReference type="EMBL" id="UFZ07196.1"/>
    </source>
</evidence>
<name>A0ABY3RK19_9BRAD</name>
<dbReference type="Proteomes" id="UP001431010">
    <property type="component" value="Chromosome"/>
</dbReference>
<evidence type="ECO:0000313" key="3">
    <source>
        <dbReference type="Proteomes" id="UP001431010"/>
    </source>
</evidence>
<dbReference type="EMBL" id="CP088156">
    <property type="protein sequence ID" value="UFZ07196.1"/>
    <property type="molecule type" value="Genomic_DNA"/>
</dbReference>
<proteinExistence type="predicted"/>
<keyword evidence="1" id="KW-0732">Signal</keyword>
<dbReference type="InterPro" id="IPR010486">
    <property type="entry name" value="HNS-dep_expression_A/B"/>
</dbReference>
<reference evidence="2" key="1">
    <citation type="journal article" date="2024" name="Antonie Van Leeuwenhoek">
        <title>Bradyrhizobium ontarionense sp. nov., a novel bacterial symbiont isolated from Aeschynomene indica (Indian jointvetch), harbours photosynthesis, nitrogen fixation and nitrous oxide (N2O) reductase genes.</title>
        <authorList>
            <person name="Bromfield E.S.P."/>
            <person name="Cloutier S."/>
        </authorList>
    </citation>
    <scope>NUCLEOTIDE SEQUENCE</scope>
    <source>
        <strain evidence="2">A19</strain>
    </source>
</reference>
<sequence length="97" mass="10465">MKSVVATLFAAALMLSSAPASAVVLDLSTMSCKQFVESGDDGIKMVLIWLDGWYKGDQDEAIFDTEVFVENAKKFGKYCAEHPTVSIVTAAEKILGN</sequence>